<reference evidence="2 3" key="1">
    <citation type="journal article" date="2017" name="ISME J.">
        <title>Energy and carbon metabolisms in a deep terrestrial subsurface fluid microbial community.</title>
        <authorList>
            <person name="Momper L."/>
            <person name="Jungbluth S.P."/>
            <person name="Lee M.D."/>
            <person name="Amend J.P."/>
        </authorList>
    </citation>
    <scope>NUCLEOTIDE SEQUENCE [LARGE SCALE GENOMIC DNA]</scope>
    <source>
        <strain evidence="2">SURF_5</strain>
    </source>
</reference>
<organism evidence="2 3">
    <name type="scientific">Abyssobacteria bacterium (strain SURF_5)</name>
    <dbReference type="NCBI Taxonomy" id="2093360"/>
    <lineage>
        <taxon>Bacteria</taxon>
        <taxon>Pseudomonadati</taxon>
        <taxon>Candidatus Hydrogenedentota</taxon>
        <taxon>Candidatus Abyssobacteria</taxon>
    </lineage>
</organism>
<protein>
    <submittedName>
        <fullName evidence="2">Uncharacterized protein</fullName>
    </submittedName>
</protein>
<feature type="region of interest" description="Disordered" evidence="1">
    <location>
        <begin position="249"/>
        <end position="308"/>
    </location>
</feature>
<comment type="caution">
    <text evidence="2">The sequence shown here is derived from an EMBL/GenBank/DDBJ whole genome shotgun (WGS) entry which is preliminary data.</text>
</comment>
<feature type="compositionally biased region" description="Basic residues" evidence="1">
    <location>
        <begin position="255"/>
        <end position="267"/>
    </location>
</feature>
<evidence type="ECO:0000256" key="1">
    <source>
        <dbReference type="SAM" id="MobiDB-lite"/>
    </source>
</evidence>
<name>A0A3A4NK77_ABYX5</name>
<sequence>MSEYQFYEFRALDRPLTVEQMEELRSSSSRAEITPISFNNFYNWGSFKGDPHMWMEKYFDAFLYMSNWGSRWLMFRIPIRLLDPDTVSGYCTDETLDYHTKDDLLILSFSAEEVDRDDWVEGEGWLERLIQLRSDLMLGDHRCLYLAWLRAVQEGVVDEECEEPPIPPGLGKLNTQLRTFVEFLDIEPDLIDAAAGESEQRVEWTLSKKDIRKWVTKLPLKEKEEALTQLLSGESSHVTAELKQRAMHEILAQKRSPKASRRRRPRNSGRLMNRAESIAEERQKQEAERKAKELEQQERAKAEAREGRLQSLAGSEAQLWIKVADLISCRQPKEYDEAVCLLQDLRDLAIRADASSEFLRQMASLYFKHKSKPSLVARLRQAMLLPPDEAR</sequence>
<dbReference type="Proteomes" id="UP000265882">
    <property type="component" value="Unassembled WGS sequence"/>
</dbReference>
<dbReference type="EMBL" id="QZKU01000070">
    <property type="protein sequence ID" value="RJP21123.1"/>
    <property type="molecule type" value="Genomic_DNA"/>
</dbReference>
<evidence type="ECO:0000313" key="3">
    <source>
        <dbReference type="Proteomes" id="UP000265882"/>
    </source>
</evidence>
<proteinExistence type="predicted"/>
<evidence type="ECO:0000313" key="2">
    <source>
        <dbReference type="EMBL" id="RJP21123.1"/>
    </source>
</evidence>
<feature type="compositionally biased region" description="Basic and acidic residues" evidence="1">
    <location>
        <begin position="277"/>
        <end position="308"/>
    </location>
</feature>
<gene>
    <name evidence="2" type="ORF">C4520_10420</name>
</gene>
<accession>A0A3A4NK77</accession>
<dbReference type="AlphaFoldDB" id="A0A3A4NK77"/>